<name>A0A3S5A4S8_9PLAT</name>
<accession>A0A3S5A4S8</accession>
<organism evidence="1 2">
    <name type="scientific">Protopolystoma xenopodis</name>
    <dbReference type="NCBI Taxonomy" id="117903"/>
    <lineage>
        <taxon>Eukaryota</taxon>
        <taxon>Metazoa</taxon>
        <taxon>Spiralia</taxon>
        <taxon>Lophotrochozoa</taxon>
        <taxon>Platyhelminthes</taxon>
        <taxon>Monogenea</taxon>
        <taxon>Polyopisthocotylea</taxon>
        <taxon>Polystomatidea</taxon>
        <taxon>Polystomatidae</taxon>
        <taxon>Protopolystoma</taxon>
    </lineage>
</organism>
<dbReference type="EMBL" id="CAAALY010089178">
    <property type="protein sequence ID" value="VEL27698.1"/>
    <property type="molecule type" value="Genomic_DNA"/>
</dbReference>
<proteinExistence type="predicted"/>
<sequence>MLVTWRTKAQQGFVGFTGRCAEDLFAQIYDHSSKAIPLQLPVEPTYESLPLASSHKMLGIPTSVQ</sequence>
<reference evidence="1" key="1">
    <citation type="submission" date="2018-11" db="EMBL/GenBank/DDBJ databases">
        <authorList>
            <consortium name="Pathogen Informatics"/>
        </authorList>
    </citation>
    <scope>NUCLEOTIDE SEQUENCE</scope>
</reference>
<dbReference type="AlphaFoldDB" id="A0A3S5A4S8"/>
<keyword evidence="2" id="KW-1185">Reference proteome</keyword>
<dbReference type="Proteomes" id="UP000784294">
    <property type="component" value="Unassembled WGS sequence"/>
</dbReference>
<dbReference type="OrthoDB" id="1741719at2759"/>
<evidence type="ECO:0000313" key="1">
    <source>
        <dbReference type="EMBL" id="VEL27698.1"/>
    </source>
</evidence>
<evidence type="ECO:0000313" key="2">
    <source>
        <dbReference type="Proteomes" id="UP000784294"/>
    </source>
</evidence>
<gene>
    <name evidence="1" type="ORF">PXEA_LOCUS21138</name>
</gene>
<protein>
    <submittedName>
        <fullName evidence="1">Uncharacterized protein</fullName>
    </submittedName>
</protein>
<comment type="caution">
    <text evidence="1">The sequence shown here is derived from an EMBL/GenBank/DDBJ whole genome shotgun (WGS) entry which is preliminary data.</text>
</comment>